<dbReference type="Proteomes" id="UP000829354">
    <property type="component" value="Chromosome X"/>
</dbReference>
<dbReference type="EMBL" id="CP092625">
    <property type="protein sequence ID" value="UMM44347.1"/>
    <property type="molecule type" value="Genomic_DNA"/>
</dbReference>
<keyword evidence="2" id="KW-1185">Reference proteome</keyword>
<organism evidence="1 2">
    <name type="scientific">Caenorhabditis briggsae</name>
    <dbReference type="NCBI Taxonomy" id="6238"/>
    <lineage>
        <taxon>Eukaryota</taxon>
        <taxon>Metazoa</taxon>
        <taxon>Ecdysozoa</taxon>
        <taxon>Nematoda</taxon>
        <taxon>Chromadorea</taxon>
        <taxon>Rhabditida</taxon>
        <taxon>Rhabditina</taxon>
        <taxon>Rhabditomorpha</taxon>
        <taxon>Rhabditoidea</taxon>
        <taxon>Rhabditidae</taxon>
        <taxon>Peloderinae</taxon>
        <taxon>Caenorhabditis</taxon>
    </lineage>
</organism>
<sequence length="282" mass="32434">MYKMTLTGNYDETNHLKRKLVKTSTIMLIAEIPTIKQKRKQNNKKDGGFVRFSSRQIHHRAPIVAIVSSNTTAASGSRTLDQPAIGEHPFTTKTLCCLNSQDFNLTIFQDQSAINVTPKVSQQPAVNSSQQQLQAISNSNNLKATNTDKLSILLNRSKDITTRRHAIRRKSTAAVHQQKAEEYDANPRDSITYYSEKKRLDAIYFDFWRENDFPRKVFMNSLRAMRIYNEALTTPVHRDFLHHVSLMRCDQSRIFVESLRKSSTTSSQQLRMCSLCDKQFQN</sequence>
<reference evidence="1 2" key="1">
    <citation type="submission" date="2022-04" db="EMBL/GenBank/DDBJ databases">
        <title>Chromosome-level reference genomes for two strains of Caenorhabditis briggsae: an improved platform for comparative genomics.</title>
        <authorList>
            <person name="Stevens L."/>
            <person name="Andersen E."/>
        </authorList>
    </citation>
    <scope>NUCLEOTIDE SEQUENCE [LARGE SCALE GENOMIC DNA]</scope>
    <source>
        <strain evidence="1">VX34</strain>
        <tissue evidence="1">Whole-organism</tissue>
    </source>
</reference>
<evidence type="ECO:0000313" key="2">
    <source>
        <dbReference type="Proteomes" id="UP000829354"/>
    </source>
</evidence>
<accession>A0AAE9JU67</accession>
<name>A0AAE9JU67_CAEBR</name>
<gene>
    <name evidence="1" type="ORF">L5515_019507</name>
</gene>
<protein>
    <submittedName>
        <fullName evidence="1">Uncharacterized protein</fullName>
    </submittedName>
</protein>
<dbReference type="AlphaFoldDB" id="A0AAE9JU67"/>
<proteinExistence type="predicted"/>
<evidence type="ECO:0000313" key="1">
    <source>
        <dbReference type="EMBL" id="UMM44347.1"/>
    </source>
</evidence>